<name>A0A4P9VTK5_9GAMM</name>
<dbReference type="Pfam" id="PF07719">
    <property type="entry name" value="TPR_2"/>
    <property type="match status" value="1"/>
</dbReference>
<dbReference type="Proteomes" id="UP000257039">
    <property type="component" value="Unassembled WGS sequence"/>
</dbReference>
<gene>
    <name evidence="4" type="ORF">B9G39_21220</name>
</gene>
<dbReference type="Gene3D" id="1.25.40.10">
    <property type="entry name" value="Tetratricopeptide repeat domain"/>
    <property type="match status" value="2"/>
</dbReference>
<dbReference type="PANTHER" id="PTHR15704:SF7">
    <property type="entry name" value="SUPERKILLER COMPLEX PROTEIN 3"/>
    <property type="match status" value="1"/>
</dbReference>
<dbReference type="InterPro" id="IPR039226">
    <property type="entry name" value="Ski3/TTC37"/>
</dbReference>
<dbReference type="PROSITE" id="PS50005">
    <property type="entry name" value="TPR"/>
    <property type="match status" value="1"/>
</dbReference>
<dbReference type="SUPFAM" id="SSF48452">
    <property type="entry name" value="TPR-like"/>
    <property type="match status" value="2"/>
</dbReference>
<sequence>MTMDCWEQLRIKPTTDVKSIKKAYAKQLKAFGNLDDISTFQNLREAYEQALLRAKHNKLDVDGFPVYKHKVGLTDVEQALYVAEMIYSDFAQRIQCTVWDQWLTSIKPLNKEAKDELSVKLLQFFLHHPFVPPKILKRLSCHFEWIANQWMFYRQYPESLVDRFFGSFKDGPGFLNYDGLEGLASVNADEYLQRRLEGRHALICNDISAAIEHLMSAYALYDTDPVLLRLLGCAFELANLLERAKDCFYAGYQLDNNLDFLLRVAAIEVKQQNWSQSLNLYILIVNADPLNNDALQGLYVSILNSNQIPTSVDVNSALVRLIEAPLDEGLLILIAENEYQRNGHHVFDVVTALLKAKVSLALGDASDALNIIGQLPTILDYRLSTWSSLLKTKAYINLNQYNDAKHCITYLQQCDELCPEVRYELLVCYLELGYYSLAMKLINEDIDDDKPTYRVLRARCHYKLASYNDAIKDYQAVLRQLELATEDWFQLGRCYYLVGDYSQALTSFRKCTQLDNESLDAKVEIAACLLGLKDFSQVESYINEHDLYRVRFSIRVLWLLTEINFGLGRTNNAIGYALQAWELFSCQKLIRRCGYWCIIHGYYEQFIDLSEVINKQSSTSRWWLWHKLITLFLQKKYAIAFDLLKEMKANCGLPPELTVSIHTFFSGLLYLWRSSPTKAIETITVREDHSEICCILLGLAEFNRRNFVAAMHHWLKAKRLLNVQSEGYEQWLLLLNHWVVLASESMNFQCASGVEESNAKESLISIYSLLDSIDWTDFVISPEDELTNSNISPQGLRTE</sequence>
<organism evidence="4 5">
    <name type="scientific">Zooshikella ganghwensis</name>
    <dbReference type="NCBI Taxonomy" id="202772"/>
    <lineage>
        <taxon>Bacteria</taxon>
        <taxon>Pseudomonadati</taxon>
        <taxon>Pseudomonadota</taxon>
        <taxon>Gammaproteobacteria</taxon>
        <taxon>Oceanospirillales</taxon>
        <taxon>Zooshikellaceae</taxon>
        <taxon>Zooshikella</taxon>
    </lineage>
</organism>
<comment type="caution">
    <text evidence="4">The sequence shown here is derived from an EMBL/GenBank/DDBJ whole genome shotgun (WGS) entry which is preliminary data.</text>
</comment>
<dbReference type="InterPro" id="IPR019734">
    <property type="entry name" value="TPR_rpt"/>
</dbReference>
<evidence type="ECO:0000256" key="2">
    <source>
        <dbReference type="ARBA" id="ARBA00022803"/>
    </source>
</evidence>
<dbReference type="PANTHER" id="PTHR15704">
    <property type="entry name" value="SUPERKILLER 3 PROTEIN-RELATED"/>
    <property type="match status" value="1"/>
</dbReference>
<keyword evidence="1" id="KW-0677">Repeat</keyword>
<dbReference type="InterPro" id="IPR013105">
    <property type="entry name" value="TPR_2"/>
</dbReference>
<proteinExistence type="predicted"/>
<evidence type="ECO:0000256" key="3">
    <source>
        <dbReference type="PROSITE-ProRule" id="PRU00339"/>
    </source>
</evidence>
<dbReference type="GO" id="GO:0006401">
    <property type="term" value="P:RNA catabolic process"/>
    <property type="evidence" value="ECO:0007669"/>
    <property type="project" value="InterPro"/>
</dbReference>
<protein>
    <submittedName>
        <fullName evidence="4">Tetratricopeptide repeat protein</fullName>
    </submittedName>
</protein>
<keyword evidence="2 3" id="KW-0802">TPR repeat</keyword>
<dbReference type="GO" id="GO:0055087">
    <property type="term" value="C:Ski complex"/>
    <property type="evidence" value="ECO:0007669"/>
    <property type="project" value="InterPro"/>
</dbReference>
<accession>A0A4P9VTK5</accession>
<evidence type="ECO:0000313" key="5">
    <source>
        <dbReference type="Proteomes" id="UP000257039"/>
    </source>
</evidence>
<dbReference type="InterPro" id="IPR011990">
    <property type="entry name" value="TPR-like_helical_dom_sf"/>
</dbReference>
<keyword evidence="5" id="KW-1185">Reference proteome</keyword>
<evidence type="ECO:0000256" key="1">
    <source>
        <dbReference type="ARBA" id="ARBA00022737"/>
    </source>
</evidence>
<dbReference type="AlphaFoldDB" id="A0A4P9VTK5"/>
<dbReference type="EMBL" id="NDXW01000001">
    <property type="protein sequence ID" value="RDH45764.1"/>
    <property type="molecule type" value="Genomic_DNA"/>
</dbReference>
<reference evidence="4 5" key="1">
    <citation type="submission" date="2017-04" db="EMBL/GenBank/DDBJ databases">
        <title>Draft genome sequence of Zooshikella ganghwensis VG4 isolated from Red Sea sediments.</title>
        <authorList>
            <person name="Rehman Z."/>
            <person name="Alam I."/>
            <person name="Kamau A."/>
            <person name="Bajic V."/>
            <person name="Leiknes T."/>
        </authorList>
    </citation>
    <scope>NUCLEOTIDE SEQUENCE [LARGE SCALE GENOMIC DNA]</scope>
    <source>
        <strain evidence="4 5">VG4</strain>
    </source>
</reference>
<evidence type="ECO:0000313" key="4">
    <source>
        <dbReference type="EMBL" id="RDH45764.1"/>
    </source>
</evidence>
<dbReference type="SMART" id="SM00028">
    <property type="entry name" value="TPR"/>
    <property type="match status" value="4"/>
</dbReference>
<feature type="repeat" description="TPR" evidence="3">
    <location>
        <begin position="485"/>
        <end position="518"/>
    </location>
</feature>